<dbReference type="Proteomes" id="UP000233742">
    <property type="component" value="Chromosome"/>
</dbReference>
<reference evidence="1 2" key="1">
    <citation type="submission" date="2017-12" db="EMBL/GenBank/DDBJ databases">
        <authorList>
            <person name="Hurst M.R.H."/>
        </authorList>
    </citation>
    <scope>NUCLEOTIDE SEQUENCE [LARGE SCALE GENOMIC DNA]</scope>
    <source>
        <strain evidence="1 2">BM15</strain>
    </source>
</reference>
<keyword evidence="2" id="KW-1185">Reference proteome</keyword>
<evidence type="ECO:0000313" key="1">
    <source>
        <dbReference type="EMBL" id="AUH33378.1"/>
    </source>
</evidence>
<accession>A0A2K9EEJ2</accession>
<protein>
    <submittedName>
        <fullName evidence="1">Uncharacterized protein</fullName>
    </submittedName>
</protein>
<evidence type="ECO:0000313" key="2">
    <source>
        <dbReference type="Proteomes" id="UP000233742"/>
    </source>
</evidence>
<dbReference type="KEGG" id="paro:CUV01_08225"/>
<sequence>MLGIALLVVLGWLAILAGGMFIPGAAPSALVILPRSDLLARLPDAGLVHAARFTATVSGVSAGEIYGSGAGLLVLPAGLPLCMIPDPRP</sequence>
<organism evidence="1 2">
    <name type="scientific">Paracoccus tegillarcae</name>
    <dbReference type="NCBI Taxonomy" id="1529068"/>
    <lineage>
        <taxon>Bacteria</taxon>
        <taxon>Pseudomonadati</taxon>
        <taxon>Pseudomonadota</taxon>
        <taxon>Alphaproteobacteria</taxon>
        <taxon>Rhodobacterales</taxon>
        <taxon>Paracoccaceae</taxon>
        <taxon>Paracoccus</taxon>
    </lineage>
</organism>
<gene>
    <name evidence="1" type="ORF">CUV01_08225</name>
</gene>
<proteinExistence type="predicted"/>
<name>A0A2K9EEJ2_9RHOB</name>
<dbReference type="EMBL" id="CP025408">
    <property type="protein sequence ID" value="AUH33378.1"/>
    <property type="molecule type" value="Genomic_DNA"/>
</dbReference>
<dbReference type="AlphaFoldDB" id="A0A2K9EEJ2"/>